<evidence type="ECO:0000256" key="1">
    <source>
        <dbReference type="SAM" id="Coils"/>
    </source>
</evidence>
<keyword evidence="2" id="KW-0282">Flagellum</keyword>
<evidence type="ECO:0000313" key="3">
    <source>
        <dbReference type="Proteomes" id="UP000683401"/>
    </source>
</evidence>
<evidence type="ECO:0000313" key="2">
    <source>
        <dbReference type="EMBL" id="QWU83160.1"/>
    </source>
</evidence>
<organism evidence="2 3">
    <name type="scientific">Pseudomonas lijiangensis</name>
    <dbReference type="NCBI Taxonomy" id="2995658"/>
    <lineage>
        <taxon>Bacteria</taxon>
        <taxon>Pseudomonadati</taxon>
        <taxon>Pseudomonadota</taxon>
        <taxon>Gammaproteobacteria</taxon>
        <taxon>Pseudomonadales</taxon>
        <taxon>Pseudomonadaceae</taxon>
        <taxon>Pseudomonas</taxon>
    </lineage>
</organism>
<dbReference type="InterPro" id="IPR007809">
    <property type="entry name" value="FlgN-like"/>
</dbReference>
<reference evidence="3" key="1">
    <citation type="submission" date="2021-06" db="EMBL/GenBank/DDBJ databases">
        <title>Identification of Pseudomonas cichorii causing bacterial leaf black spot of flue-cured tobacco, a new disease in China.</title>
        <authorList>
            <person name="Lu C.-H."/>
        </authorList>
    </citation>
    <scope>NUCLEOTIDE SEQUENCE [LARGE SCALE GENOMIC DNA]</scope>
    <source>
        <strain evidence="3">LJ2</strain>
    </source>
</reference>
<feature type="coiled-coil region" evidence="1">
    <location>
        <begin position="14"/>
        <end position="65"/>
    </location>
</feature>
<keyword evidence="2" id="KW-0969">Cilium</keyword>
<keyword evidence="2" id="KW-0966">Cell projection</keyword>
<dbReference type="EMBL" id="CP076668">
    <property type="protein sequence ID" value="QWU83160.1"/>
    <property type="molecule type" value="Genomic_DNA"/>
</dbReference>
<dbReference type="Pfam" id="PF05130">
    <property type="entry name" value="FlgN"/>
    <property type="match status" value="1"/>
</dbReference>
<keyword evidence="3" id="KW-1185">Reference proteome</keyword>
<dbReference type="Proteomes" id="UP000683401">
    <property type="component" value="Chromosome"/>
</dbReference>
<proteinExistence type="predicted"/>
<accession>A0ABX8HRC8</accession>
<keyword evidence="1" id="KW-0175">Coiled coil</keyword>
<name>A0ABX8HRC8_9PSED</name>
<sequence>MSLARHLELQTQTVMHLVELLEQERRALAQARIEGERLSELTAGKQAALLKLEQLEAIRAAAQSKLGYGVGRKGALKAAQDADCVEAWKQLQALAQRAKSINTTNGGTLSLRMSYNQRIVSFLNTIIGSKLYGPDGRAQRDT</sequence>
<gene>
    <name evidence="2" type="ORF">KQP88_24830</name>
</gene>
<protein>
    <submittedName>
        <fullName evidence="2">Flagellar protein FlgN</fullName>
    </submittedName>
</protein>
<dbReference type="RefSeq" id="WP_216704466.1">
    <property type="nucleotide sequence ID" value="NZ_CP076668.1"/>
</dbReference>